<sequence length="160" mass="17647">MHATKSRRTLSASAHFSCVSGDAGFDGLEESRNRTNSKPTPRAIAGDATSCHFLPKRRLFIEKNFQPRTRSLSLSLSLSLPSLERQQPASGSQLRAHAFLLSALHVARSISRSSFEPGVTLASGFLQLFDRDPGGRISRLGVPDARLLLFQPFFHVPYVR</sequence>
<evidence type="ECO:0000313" key="2">
    <source>
        <dbReference type="Proteomes" id="UP000244005"/>
    </source>
</evidence>
<gene>
    <name evidence="1" type="ORF">MARPO_0019s0091</name>
</gene>
<accession>A0A2R6XEY7</accession>
<keyword evidence="2" id="KW-1185">Reference proteome</keyword>
<dbReference type="Proteomes" id="UP000244005">
    <property type="component" value="Unassembled WGS sequence"/>
</dbReference>
<name>A0A2R6XEY7_MARPO</name>
<proteinExistence type="predicted"/>
<reference evidence="2" key="1">
    <citation type="journal article" date="2017" name="Cell">
        <title>Insights into land plant evolution garnered from the Marchantia polymorpha genome.</title>
        <authorList>
            <person name="Bowman J.L."/>
            <person name="Kohchi T."/>
            <person name="Yamato K.T."/>
            <person name="Jenkins J."/>
            <person name="Shu S."/>
            <person name="Ishizaki K."/>
            <person name="Yamaoka S."/>
            <person name="Nishihama R."/>
            <person name="Nakamura Y."/>
            <person name="Berger F."/>
            <person name="Adam C."/>
            <person name="Aki S.S."/>
            <person name="Althoff F."/>
            <person name="Araki T."/>
            <person name="Arteaga-Vazquez M.A."/>
            <person name="Balasubrmanian S."/>
            <person name="Barry K."/>
            <person name="Bauer D."/>
            <person name="Boehm C.R."/>
            <person name="Briginshaw L."/>
            <person name="Caballero-Perez J."/>
            <person name="Catarino B."/>
            <person name="Chen F."/>
            <person name="Chiyoda S."/>
            <person name="Chovatia M."/>
            <person name="Davies K.M."/>
            <person name="Delmans M."/>
            <person name="Demura T."/>
            <person name="Dierschke T."/>
            <person name="Dolan L."/>
            <person name="Dorantes-Acosta A.E."/>
            <person name="Eklund D.M."/>
            <person name="Florent S.N."/>
            <person name="Flores-Sandoval E."/>
            <person name="Fujiyama A."/>
            <person name="Fukuzawa H."/>
            <person name="Galik B."/>
            <person name="Grimanelli D."/>
            <person name="Grimwood J."/>
            <person name="Grossniklaus U."/>
            <person name="Hamada T."/>
            <person name="Haseloff J."/>
            <person name="Hetherington A.J."/>
            <person name="Higo A."/>
            <person name="Hirakawa Y."/>
            <person name="Hundley H.N."/>
            <person name="Ikeda Y."/>
            <person name="Inoue K."/>
            <person name="Inoue S.I."/>
            <person name="Ishida S."/>
            <person name="Jia Q."/>
            <person name="Kakita M."/>
            <person name="Kanazawa T."/>
            <person name="Kawai Y."/>
            <person name="Kawashima T."/>
            <person name="Kennedy M."/>
            <person name="Kinose K."/>
            <person name="Kinoshita T."/>
            <person name="Kohara Y."/>
            <person name="Koide E."/>
            <person name="Komatsu K."/>
            <person name="Kopischke S."/>
            <person name="Kubo M."/>
            <person name="Kyozuka J."/>
            <person name="Lagercrantz U."/>
            <person name="Lin S.S."/>
            <person name="Lindquist E."/>
            <person name="Lipzen A.M."/>
            <person name="Lu C.W."/>
            <person name="De Luna E."/>
            <person name="Martienssen R.A."/>
            <person name="Minamino N."/>
            <person name="Mizutani M."/>
            <person name="Mizutani M."/>
            <person name="Mochizuki N."/>
            <person name="Monte I."/>
            <person name="Mosher R."/>
            <person name="Nagasaki H."/>
            <person name="Nakagami H."/>
            <person name="Naramoto S."/>
            <person name="Nishitani K."/>
            <person name="Ohtani M."/>
            <person name="Okamoto T."/>
            <person name="Okumura M."/>
            <person name="Phillips J."/>
            <person name="Pollak B."/>
            <person name="Reinders A."/>
            <person name="Rovekamp M."/>
            <person name="Sano R."/>
            <person name="Sawa S."/>
            <person name="Schmid M.W."/>
            <person name="Shirakawa M."/>
            <person name="Solano R."/>
            <person name="Spunde A."/>
            <person name="Suetsugu N."/>
            <person name="Sugano S."/>
            <person name="Sugiyama A."/>
            <person name="Sun R."/>
            <person name="Suzuki Y."/>
            <person name="Takenaka M."/>
            <person name="Takezawa D."/>
            <person name="Tomogane H."/>
            <person name="Tsuzuki M."/>
            <person name="Ueda T."/>
            <person name="Umeda M."/>
            <person name="Ward J.M."/>
            <person name="Watanabe Y."/>
            <person name="Yazaki K."/>
            <person name="Yokoyama R."/>
            <person name="Yoshitake Y."/>
            <person name="Yotsui I."/>
            <person name="Zachgo S."/>
            <person name="Schmutz J."/>
        </authorList>
    </citation>
    <scope>NUCLEOTIDE SEQUENCE [LARGE SCALE GENOMIC DNA]</scope>
    <source>
        <strain evidence="2">Tak-1</strain>
    </source>
</reference>
<dbReference type="AlphaFoldDB" id="A0A2R6XEY7"/>
<evidence type="ECO:0000313" key="1">
    <source>
        <dbReference type="EMBL" id="PTQ44674.1"/>
    </source>
</evidence>
<organism evidence="1 2">
    <name type="scientific">Marchantia polymorpha</name>
    <name type="common">Common liverwort</name>
    <name type="synonym">Marchantia aquatica</name>
    <dbReference type="NCBI Taxonomy" id="3197"/>
    <lineage>
        <taxon>Eukaryota</taxon>
        <taxon>Viridiplantae</taxon>
        <taxon>Streptophyta</taxon>
        <taxon>Embryophyta</taxon>
        <taxon>Marchantiophyta</taxon>
        <taxon>Marchantiopsida</taxon>
        <taxon>Marchantiidae</taxon>
        <taxon>Marchantiales</taxon>
        <taxon>Marchantiaceae</taxon>
        <taxon>Marchantia</taxon>
    </lineage>
</organism>
<dbReference type="EMBL" id="KZ772691">
    <property type="protein sequence ID" value="PTQ44674.1"/>
    <property type="molecule type" value="Genomic_DNA"/>
</dbReference>
<protein>
    <submittedName>
        <fullName evidence="1">Uncharacterized protein</fullName>
    </submittedName>
</protein>